<evidence type="ECO:0000256" key="1">
    <source>
        <dbReference type="ARBA" id="ARBA00006484"/>
    </source>
</evidence>
<proteinExistence type="inferred from homology"/>
<dbReference type="PRINTS" id="PR00081">
    <property type="entry name" value="GDHRDH"/>
</dbReference>
<reference evidence="4 5" key="1">
    <citation type="submission" date="2021-03" db="EMBL/GenBank/DDBJ databases">
        <title>Sequencing the genomes of 1000 actinobacteria strains.</title>
        <authorList>
            <person name="Klenk H.-P."/>
        </authorList>
    </citation>
    <scope>NUCLEOTIDE SEQUENCE [LARGE SCALE GENOMIC DNA]</scope>
    <source>
        <strain evidence="4 5">DSM 40843</strain>
    </source>
</reference>
<dbReference type="Proteomes" id="UP001519311">
    <property type="component" value="Unassembled WGS sequence"/>
</dbReference>
<sequence length="336" mass="35886">MRDVTVTDLRGELAVVTGASDGLGLGLAVRLARAGAELILPVRNAAKGAAALDRIRTDVPGARLSTRVLDLASLASVEGLADTLKAEGRPINLLINNAGVMTPATRHTTADGYELQFGTNHLGHMALTSRLLPLLRAGRARVTTVTSSAARNGTIDWDDLQSEKRYAPVRAYGRSKLANLLFALELNRRSTAGGWGIVGNAAHPGTTLTNLYASGPNLGRTRPESDHSEHSRLLAADLYSAHARDGSDSRTAELVRALRTASPEFETLWAEHPVLGPYCAPKRFQHPQVGVLELHCQTLVDPDQSQRLLVFTPVAGTESYANLQLLSVLGGHLGRP</sequence>
<evidence type="ECO:0000313" key="5">
    <source>
        <dbReference type="Proteomes" id="UP001519311"/>
    </source>
</evidence>
<organism evidence="4 5">
    <name type="scientific">Streptomyces clavifer</name>
    <dbReference type="NCBI Taxonomy" id="68188"/>
    <lineage>
        <taxon>Bacteria</taxon>
        <taxon>Bacillati</taxon>
        <taxon>Actinomycetota</taxon>
        <taxon>Actinomycetes</taxon>
        <taxon>Kitasatosporales</taxon>
        <taxon>Streptomycetaceae</taxon>
        <taxon>Streptomyces</taxon>
    </lineage>
</organism>
<dbReference type="PANTHER" id="PTHR24320">
    <property type="entry name" value="RETINOL DEHYDROGENASE"/>
    <property type="match status" value="1"/>
</dbReference>
<feature type="domain" description="MmyB-like transcription regulator ligand binding" evidence="3">
    <location>
        <begin position="225"/>
        <end position="326"/>
    </location>
</feature>
<dbReference type="NCBIfam" id="NF004513">
    <property type="entry name" value="PRK05854.1"/>
    <property type="match status" value="1"/>
</dbReference>
<evidence type="ECO:0000259" key="3">
    <source>
        <dbReference type="Pfam" id="PF17765"/>
    </source>
</evidence>
<evidence type="ECO:0000256" key="2">
    <source>
        <dbReference type="ARBA" id="ARBA00023002"/>
    </source>
</evidence>
<keyword evidence="2" id="KW-0560">Oxidoreductase</keyword>
<dbReference type="RefSeq" id="WP_209471202.1">
    <property type="nucleotide sequence ID" value="NZ_BMWJ01000011.1"/>
</dbReference>
<dbReference type="InterPro" id="IPR041413">
    <property type="entry name" value="MLTR_LBD"/>
</dbReference>
<comment type="similarity">
    <text evidence="1">Belongs to the short-chain dehydrogenases/reductases (SDR) family.</text>
</comment>
<dbReference type="PANTHER" id="PTHR24320:SF148">
    <property type="entry name" value="NAD(P)-BINDING ROSSMANN-FOLD SUPERFAMILY PROTEIN"/>
    <property type="match status" value="1"/>
</dbReference>
<gene>
    <name evidence="4" type="ORF">JOF59_005700</name>
</gene>
<keyword evidence="5" id="KW-1185">Reference proteome</keyword>
<evidence type="ECO:0000313" key="4">
    <source>
        <dbReference type="EMBL" id="MBP2363300.1"/>
    </source>
</evidence>
<dbReference type="Pfam" id="PF00106">
    <property type="entry name" value="adh_short"/>
    <property type="match status" value="1"/>
</dbReference>
<comment type="caution">
    <text evidence="4">The sequence shown here is derived from an EMBL/GenBank/DDBJ whole genome shotgun (WGS) entry which is preliminary data.</text>
</comment>
<name>A0ABS4VHA3_9ACTN</name>
<dbReference type="Gene3D" id="3.40.50.720">
    <property type="entry name" value="NAD(P)-binding Rossmann-like Domain"/>
    <property type="match status" value="1"/>
</dbReference>
<dbReference type="InterPro" id="IPR002347">
    <property type="entry name" value="SDR_fam"/>
</dbReference>
<dbReference type="Pfam" id="PF17765">
    <property type="entry name" value="MLTR_LBD"/>
    <property type="match status" value="1"/>
</dbReference>
<dbReference type="InterPro" id="IPR036291">
    <property type="entry name" value="NAD(P)-bd_dom_sf"/>
</dbReference>
<dbReference type="EMBL" id="JAGINS010000001">
    <property type="protein sequence ID" value="MBP2363300.1"/>
    <property type="molecule type" value="Genomic_DNA"/>
</dbReference>
<accession>A0ABS4VHA3</accession>
<protein>
    <submittedName>
        <fullName evidence="4">NAD(P)-dependent dehydrogenase (Short-subunit alcohol dehydrogenase family)</fullName>
    </submittedName>
</protein>
<dbReference type="SUPFAM" id="SSF51735">
    <property type="entry name" value="NAD(P)-binding Rossmann-fold domains"/>
    <property type="match status" value="1"/>
</dbReference>